<dbReference type="PANTHER" id="PTHR43790">
    <property type="entry name" value="CARBOHYDRATE TRANSPORT ATP-BINDING PROTEIN MG119-RELATED"/>
    <property type="match status" value="1"/>
</dbReference>
<reference evidence="11 12" key="1">
    <citation type="submission" date="2019-04" db="EMBL/GenBank/DDBJ databases">
        <title>Mesorhizobium composti sp. nov., isolated from compost.</title>
        <authorList>
            <person name="Lin S.-Y."/>
            <person name="Hameed A."/>
            <person name="Hsieh Y.-T."/>
            <person name="Young C.-C."/>
        </authorList>
    </citation>
    <scope>NUCLEOTIDE SEQUENCE [LARGE SCALE GENOMIC DNA]</scope>
    <source>
        <strain evidence="11 12">CC-YTH430</strain>
    </source>
</reference>
<gene>
    <name evidence="11" type="ORF">E6C48_14660</name>
</gene>
<dbReference type="InterPro" id="IPR017871">
    <property type="entry name" value="ABC_transporter-like_CS"/>
</dbReference>
<keyword evidence="3" id="KW-1003">Cell membrane</keyword>
<dbReference type="PANTHER" id="PTHR43790:SF3">
    <property type="entry name" value="D-ALLOSE IMPORT ATP-BINDING PROTEIN ALSA-RELATED"/>
    <property type="match status" value="1"/>
</dbReference>
<feature type="domain" description="ABC transporter" evidence="10">
    <location>
        <begin position="255"/>
        <end position="499"/>
    </location>
</feature>
<protein>
    <submittedName>
        <fullName evidence="11">Sugar ABC transporter ATP-binding protein</fullName>
    </submittedName>
</protein>
<dbReference type="Pfam" id="PF00005">
    <property type="entry name" value="ABC_tran"/>
    <property type="match status" value="2"/>
</dbReference>
<evidence type="ECO:0000256" key="9">
    <source>
        <dbReference type="ARBA" id="ARBA00023136"/>
    </source>
</evidence>
<evidence type="ECO:0000256" key="7">
    <source>
        <dbReference type="ARBA" id="ARBA00022840"/>
    </source>
</evidence>
<evidence type="ECO:0000256" key="8">
    <source>
        <dbReference type="ARBA" id="ARBA00022967"/>
    </source>
</evidence>
<dbReference type="EMBL" id="SSNY01000008">
    <property type="protein sequence ID" value="THF56379.1"/>
    <property type="molecule type" value="Genomic_DNA"/>
</dbReference>
<evidence type="ECO:0000313" key="11">
    <source>
        <dbReference type="EMBL" id="THF56379.1"/>
    </source>
</evidence>
<sequence length="502" mass="53996">MSADTPFVTLSGVSKAFAGVKVLKDVSFDVRAGEVHALLGENGAGKSTLIKILSGLYTPDGGTITVDGRQMKLTSPRDATAAGIATVYQELLLFPELSVAENIFLGHYPRTSSGAIDWSAVRSRARDLLDQLDTRELDVDTKVLTLSVAQRQRVEIAKALSRDAKILIMDEPTASLVEADVQRLMGIVRQLRERGVGIVYVSHRLPEIFALADRVTVLRDGAHVATRDIGEVDERQLVSLMVGRPIDSLFPKVEAAIGDTVLQVDGLNRGRQVRDISFSLRKGEILGIAGLVGSGRTELALTLFGMTPATSGTVVLDGKPVAIRSPRQARDLGIAYVPEDRGLQGLVKPMAIRKNISMATIDRLSSGIFIRAAQEARRATEAVKRLGVRCRSIGQPVGELSGGNQQKVVIAKWLETSPKVLILDEPTRGVDVGAKAEIHTIMGELVRQGVAILMISSELPEVLGMSDRVLVMAGGRIMEELSREEATPERVGAAMTAHKEAA</sequence>
<keyword evidence="5" id="KW-0677">Repeat</keyword>
<dbReference type="CDD" id="cd03216">
    <property type="entry name" value="ABC_Carb_Monos_I"/>
    <property type="match status" value="1"/>
</dbReference>
<dbReference type="Proteomes" id="UP000306441">
    <property type="component" value="Unassembled WGS sequence"/>
</dbReference>
<dbReference type="Gene3D" id="3.40.50.300">
    <property type="entry name" value="P-loop containing nucleotide triphosphate hydrolases"/>
    <property type="match status" value="2"/>
</dbReference>
<keyword evidence="12" id="KW-1185">Reference proteome</keyword>
<keyword evidence="6" id="KW-0547">Nucleotide-binding</keyword>
<dbReference type="PROSITE" id="PS50893">
    <property type="entry name" value="ABC_TRANSPORTER_2"/>
    <property type="match status" value="2"/>
</dbReference>
<accession>A0ABY2Q4Z0</accession>
<dbReference type="InterPro" id="IPR003439">
    <property type="entry name" value="ABC_transporter-like_ATP-bd"/>
</dbReference>
<dbReference type="InterPro" id="IPR003593">
    <property type="entry name" value="AAA+_ATPase"/>
</dbReference>
<evidence type="ECO:0000259" key="10">
    <source>
        <dbReference type="PROSITE" id="PS50893"/>
    </source>
</evidence>
<evidence type="ECO:0000256" key="6">
    <source>
        <dbReference type="ARBA" id="ARBA00022741"/>
    </source>
</evidence>
<dbReference type="SUPFAM" id="SSF52540">
    <property type="entry name" value="P-loop containing nucleoside triphosphate hydrolases"/>
    <property type="match status" value="2"/>
</dbReference>
<dbReference type="InterPro" id="IPR027417">
    <property type="entry name" value="P-loop_NTPase"/>
</dbReference>
<feature type="domain" description="ABC transporter" evidence="10">
    <location>
        <begin position="8"/>
        <end position="245"/>
    </location>
</feature>
<dbReference type="InterPro" id="IPR050107">
    <property type="entry name" value="ABC_carbohydrate_import_ATPase"/>
</dbReference>
<keyword evidence="9" id="KW-0472">Membrane</keyword>
<organism evidence="11 12">
    <name type="scientific">Ollibium composti</name>
    <dbReference type="NCBI Taxonomy" id="2675109"/>
    <lineage>
        <taxon>Bacteria</taxon>
        <taxon>Pseudomonadati</taxon>
        <taxon>Pseudomonadota</taxon>
        <taxon>Alphaproteobacteria</taxon>
        <taxon>Hyphomicrobiales</taxon>
        <taxon>Phyllobacteriaceae</taxon>
        <taxon>Ollibium</taxon>
    </lineage>
</organism>
<comment type="caution">
    <text evidence="11">The sequence shown here is derived from an EMBL/GenBank/DDBJ whole genome shotgun (WGS) entry which is preliminary data.</text>
</comment>
<keyword evidence="8" id="KW-1278">Translocase</keyword>
<evidence type="ECO:0000256" key="4">
    <source>
        <dbReference type="ARBA" id="ARBA00022597"/>
    </source>
</evidence>
<dbReference type="GO" id="GO:0005524">
    <property type="term" value="F:ATP binding"/>
    <property type="evidence" value="ECO:0007669"/>
    <property type="project" value="UniProtKB-KW"/>
</dbReference>
<keyword evidence="4" id="KW-0762">Sugar transport</keyword>
<dbReference type="RefSeq" id="WP_136358465.1">
    <property type="nucleotide sequence ID" value="NZ_SSNY01000008.1"/>
</dbReference>
<evidence type="ECO:0000256" key="2">
    <source>
        <dbReference type="ARBA" id="ARBA00022448"/>
    </source>
</evidence>
<keyword evidence="7 11" id="KW-0067">ATP-binding</keyword>
<evidence type="ECO:0000256" key="5">
    <source>
        <dbReference type="ARBA" id="ARBA00022737"/>
    </source>
</evidence>
<dbReference type="PROSITE" id="PS00211">
    <property type="entry name" value="ABC_TRANSPORTER_1"/>
    <property type="match status" value="1"/>
</dbReference>
<evidence type="ECO:0000313" key="12">
    <source>
        <dbReference type="Proteomes" id="UP000306441"/>
    </source>
</evidence>
<keyword evidence="2" id="KW-0813">Transport</keyword>
<dbReference type="SMART" id="SM00382">
    <property type="entry name" value="AAA"/>
    <property type="match status" value="2"/>
</dbReference>
<evidence type="ECO:0000256" key="1">
    <source>
        <dbReference type="ARBA" id="ARBA00005417"/>
    </source>
</evidence>
<evidence type="ECO:0000256" key="3">
    <source>
        <dbReference type="ARBA" id="ARBA00022475"/>
    </source>
</evidence>
<name>A0ABY2Q4Z0_9HYPH</name>
<proteinExistence type="inferred from homology"/>
<comment type="similarity">
    <text evidence="1">Belongs to the ABC transporter superfamily.</text>
</comment>
<dbReference type="CDD" id="cd03215">
    <property type="entry name" value="ABC_Carb_Monos_II"/>
    <property type="match status" value="1"/>
</dbReference>